<dbReference type="SUPFAM" id="SSF64182">
    <property type="entry name" value="DHH phosphoesterases"/>
    <property type="match status" value="1"/>
</dbReference>
<protein>
    <recommendedName>
        <fullName evidence="2">Single-stranded-DNA-specific exonuclease RecJ</fullName>
    </recommendedName>
</protein>
<evidence type="ECO:0000256" key="1">
    <source>
        <dbReference type="ARBA" id="ARBA00005915"/>
    </source>
</evidence>
<dbReference type="InterPro" id="IPR018779">
    <property type="entry name" value="RecJ_C"/>
</dbReference>
<sequence>MLRLVEKGWMYVSGKYDWELLPQADKATTQQVVQQLGVSPLLANILIQRGITDADAWARFTQPDISRLHDPMLMHDMDKAVARITAAVENGEHITIYGDYDVDGITSATIMKEALESIGADPEVYIPNRFTDGYGPNLAAYQRLADNGTQLLITTDNGIAGAEPIAWAMQHGMDVVVTDHHELAPQLPEAVAVVHPRYPGSKYPFGQLSGAGVALKVATALLGEVPVESIDLAALGAVADVVSLTDENRIFVQVGLQMMRTNPRVGLAALMTAAGVDPATVNETTIGFALAPRLNAIGRMGDATEGVTLLSTFDEAEAKLLAGKINQTNSERQALVKSIYATALDMAQDDAHRDQAALVLAHHDWHEGVLGIVASRIVEDTGKPTVVLNIDSETGIAKGSARSVAGYNLFDGLNASRDLMTHFGGHAMAAGLSLPVDNVAPLQQALAADASKVLAGVSAAPLPITAQVDVSDLTMDTYQELRQLAPFGEGNPEPTFALNTSTVDSVAQMGADNSHLRFRVGGSVRAVDFGAGNLAASLSAAQKVKIAFHLNTNTYKGNTSLQLLVVDMQLQSDQVIDLRMPQLTQDQVAGAHTYVFFNPRLARQLTQRLQFGGPTVMAPQVAAGSTNVVLVDLPSSEKELAAVIQRVQLPVGALFFAPAKEVLAVPTRNEFASVLRYLGAHPRFDKHRLPLVARATHLAISQVIFAVQVFLQLKFVTIDDGVFISTVPHPQKQALEDAPVYQQRVAQLGLARRLRTASRADLRATLLRYRQEL</sequence>
<organism evidence="10 11">
    <name type="scientific">Lacticaseibacillus thailandensis DSM 22698 = JCM 13996</name>
    <dbReference type="NCBI Taxonomy" id="1423810"/>
    <lineage>
        <taxon>Bacteria</taxon>
        <taxon>Bacillati</taxon>
        <taxon>Bacillota</taxon>
        <taxon>Bacilli</taxon>
        <taxon>Lactobacillales</taxon>
        <taxon>Lactobacillaceae</taxon>
        <taxon>Lacticaseibacillus</taxon>
    </lineage>
</organism>
<dbReference type="InterPro" id="IPR001667">
    <property type="entry name" value="DDH_dom"/>
</dbReference>
<dbReference type="Gene3D" id="3.10.310.30">
    <property type="match status" value="1"/>
</dbReference>
<dbReference type="GO" id="GO:0006310">
    <property type="term" value="P:DNA recombination"/>
    <property type="evidence" value="ECO:0007669"/>
    <property type="project" value="InterPro"/>
</dbReference>
<dbReference type="NCBIfam" id="TIGR00644">
    <property type="entry name" value="recJ"/>
    <property type="match status" value="1"/>
</dbReference>
<evidence type="ECO:0000313" key="11">
    <source>
        <dbReference type="Proteomes" id="UP000051789"/>
    </source>
</evidence>
<keyword evidence="3" id="KW-0540">Nuclease</keyword>
<name>A0A0R2C8Q2_9LACO</name>
<dbReference type="Gene3D" id="3.90.1640.30">
    <property type="match status" value="1"/>
</dbReference>
<accession>A0A0R2C8Q2</accession>
<evidence type="ECO:0000259" key="8">
    <source>
        <dbReference type="Pfam" id="PF10141"/>
    </source>
</evidence>
<dbReference type="EMBL" id="AYZK01000001">
    <property type="protein sequence ID" value="KRM88173.1"/>
    <property type="molecule type" value="Genomic_DNA"/>
</dbReference>
<evidence type="ECO:0000259" key="7">
    <source>
        <dbReference type="Pfam" id="PF02272"/>
    </source>
</evidence>
<dbReference type="AlphaFoldDB" id="A0A0R2C8Q2"/>
<dbReference type="InterPro" id="IPR051673">
    <property type="entry name" value="SSDNA_exonuclease_RecJ"/>
</dbReference>
<evidence type="ECO:0000256" key="3">
    <source>
        <dbReference type="ARBA" id="ARBA00022722"/>
    </source>
</evidence>
<reference evidence="10 11" key="1">
    <citation type="journal article" date="2015" name="Genome Announc.">
        <title>Expanding the biotechnology potential of lactobacilli through comparative genomics of 213 strains and associated genera.</title>
        <authorList>
            <person name="Sun Z."/>
            <person name="Harris H.M."/>
            <person name="McCann A."/>
            <person name="Guo C."/>
            <person name="Argimon S."/>
            <person name="Zhang W."/>
            <person name="Yang X."/>
            <person name="Jeffery I.B."/>
            <person name="Cooney J.C."/>
            <person name="Kagawa T.F."/>
            <person name="Liu W."/>
            <person name="Song Y."/>
            <person name="Salvetti E."/>
            <person name="Wrobel A."/>
            <person name="Rasinkangas P."/>
            <person name="Parkhill J."/>
            <person name="Rea M.C."/>
            <person name="O'Sullivan O."/>
            <person name="Ritari J."/>
            <person name="Douillard F.P."/>
            <person name="Paul Ross R."/>
            <person name="Yang R."/>
            <person name="Briner A.E."/>
            <person name="Felis G.E."/>
            <person name="de Vos W.M."/>
            <person name="Barrangou R."/>
            <person name="Klaenhammer T.R."/>
            <person name="Caufield P.W."/>
            <person name="Cui Y."/>
            <person name="Zhang H."/>
            <person name="O'Toole P.W."/>
        </authorList>
    </citation>
    <scope>NUCLEOTIDE SEQUENCE [LARGE SCALE GENOMIC DNA]</scope>
    <source>
        <strain evidence="10 11">DSM 22698</strain>
    </source>
</reference>
<dbReference type="InterPro" id="IPR038763">
    <property type="entry name" value="DHH_sf"/>
</dbReference>
<dbReference type="PATRIC" id="fig|1423810.4.peg.473"/>
<keyword evidence="4" id="KW-0378">Hydrolase</keyword>
<comment type="similarity">
    <text evidence="1">Belongs to the RecJ family.</text>
</comment>
<keyword evidence="11" id="KW-1185">Reference proteome</keyword>
<comment type="caution">
    <text evidence="10">The sequence shown here is derived from an EMBL/GenBank/DDBJ whole genome shotgun (WGS) entry which is preliminary data.</text>
</comment>
<dbReference type="GO" id="GO:0008409">
    <property type="term" value="F:5'-3' exonuclease activity"/>
    <property type="evidence" value="ECO:0007669"/>
    <property type="project" value="InterPro"/>
</dbReference>
<feature type="domain" description="DDH" evidence="6">
    <location>
        <begin position="93"/>
        <end position="236"/>
    </location>
</feature>
<feature type="domain" description="DHHA1" evidence="7">
    <location>
        <begin position="357"/>
        <end position="447"/>
    </location>
</feature>
<dbReference type="STRING" id="1423810.FD19_GL000463"/>
<dbReference type="InterPro" id="IPR004610">
    <property type="entry name" value="RecJ"/>
</dbReference>
<dbReference type="Proteomes" id="UP000051789">
    <property type="component" value="Unassembled WGS sequence"/>
</dbReference>
<dbReference type="PANTHER" id="PTHR30255:SF2">
    <property type="entry name" value="SINGLE-STRANDED-DNA-SPECIFIC EXONUCLEASE RECJ"/>
    <property type="match status" value="1"/>
</dbReference>
<evidence type="ECO:0000313" key="10">
    <source>
        <dbReference type="EMBL" id="KRM88173.1"/>
    </source>
</evidence>
<dbReference type="GO" id="GO:0003676">
    <property type="term" value="F:nucleic acid binding"/>
    <property type="evidence" value="ECO:0007669"/>
    <property type="project" value="InterPro"/>
</dbReference>
<evidence type="ECO:0000256" key="4">
    <source>
        <dbReference type="ARBA" id="ARBA00022801"/>
    </source>
</evidence>
<keyword evidence="5 10" id="KW-0269">Exonuclease</keyword>
<dbReference type="RefSeq" id="WP_225353419.1">
    <property type="nucleotide sequence ID" value="NZ_AYZK01000001.1"/>
</dbReference>
<proteinExistence type="inferred from homology"/>
<feature type="domain" description="RecJ OB" evidence="9">
    <location>
        <begin position="466"/>
        <end position="567"/>
    </location>
</feature>
<feature type="domain" description="Single-stranded-DNA-specific exonuclease RecJ C-terminal" evidence="8">
    <location>
        <begin position="574"/>
        <end position="763"/>
    </location>
</feature>
<evidence type="ECO:0000259" key="9">
    <source>
        <dbReference type="Pfam" id="PF17768"/>
    </source>
</evidence>
<dbReference type="Pfam" id="PF01368">
    <property type="entry name" value="DHH"/>
    <property type="match status" value="1"/>
</dbReference>
<dbReference type="PANTHER" id="PTHR30255">
    <property type="entry name" value="SINGLE-STRANDED-DNA-SPECIFIC EXONUCLEASE RECJ"/>
    <property type="match status" value="1"/>
</dbReference>
<dbReference type="Pfam" id="PF02272">
    <property type="entry name" value="DHHA1"/>
    <property type="match status" value="1"/>
</dbReference>
<dbReference type="Pfam" id="PF17768">
    <property type="entry name" value="RecJ_OB"/>
    <property type="match status" value="1"/>
</dbReference>
<evidence type="ECO:0000256" key="5">
    <source>
        <dbReference type="ARBA" id="ARBA00022839"/>
    </source>
</evidence>
<gene>
    <name evidence="10" type="ORF">FD19_GL000463</name>
</gene>
<dbReference type="InterPro" id="IPR003156">
    <property type="entry name" value="DHHA1_dom"/>
</dbReference>
<evidence type="ECO:0000256" key="2">
    <source>
        <dbReference type="ARBA" id="ARBA00019841"/>
    </source>
</evidence>
<dbReference type="InterPro" id="IPR041122">
    <property type="entry name" value="RecJ_OB"/>
</dbReference>
<dbReference type="GO" id="GO:0006281">
    <property type="term" value="P:DNA repair"/>
    <property type="evidence" value="ECO:0007669"/>
    <property type="project" value="InterPro"/>
</dbReference>
<evidence type="ECO:0000259" key="6">
    <source>
        <dbReference type="Pfam" id="PF01368"/>
    </source>
</evidence>
<dbReference type="Pfam" id="PF10141">
    <property type="entry name" value="ssDNA-exonuc_C"/>
    <property type="match status" value="1"/>
</dbReference>